<organism evidence="1 2">
    <name type="scientific">Linum trigynum</name>
    <dbReference type="NCBI Taxonomy" id="586398"/>
    <lineage>
        <taxon>Eukaryota</taxon>
        <taxon>Viridiplantae</taxon>
        <taxon>Streptophyta</taxon>
        <taxon>Embryophyta</taxon>
        <taxon>Tracheophyta</taxon>
        <taxon>Spermatophyta</taxon>
        <taxon>Magnoliopsida</taxon>
        <taxon>eudicotyledons</taxon>
        <taxon>Gunneridae</taxon>
        <taxon>Pentapetalae</taxon>
        <taxon>rosids</taxon>
        <taxon>fabids</taxon>
        <taxon>Malpighiales</taxon>
        <taxon>Linaceae</taxon>
        <taxon>Linum</taxon>
    </lineage>
</organism>
<name>A0AAV2DWY9_9ROSI</name>
<keyword evidence="2" id="KW-1185">Reference proteome</keyword>
<proteinExistence type="predicted"/>
<accession>A0AAV2DWY9</accession>
<evidence type="ECO:0008006" key="3">
    <source>
        <dbReference type="Google" id="ProtNLM"/>
    </source>
</evidence>
<dbReference type="AlphaFoldDB" id="A0AAV2DWY9"/>
<sequence>MALPRKAQPDTNIWHFTKNGKYSVKTGYHLALEGIVIPNRKSLAHIIDPPPKLRFFIWQCLKVVLPTIVALKSRVVNCLRRWPVDLFVGGSKKV</sequence>
<evidence type="ECO:0000313" key="2">
    <source>
        <dbReference type="Proteomes" id="UP001497516"/>
    </source>
</evidence>
<dbReference type="EMBL" id="OZ034816">
    <property type="protein sequence ID" value="CAL1378039.1"/>
    <property type="molecule type" value="Genomic_DNA"/>
</dbReference>
<evidence type="ECO:0000313" key="1">
    <source>
        <dbReference type="EMBL" id="CAL1378039.1"/>
    </source>
</evidence>
<protein>
    <recommendedName>
        <fullName evidence="3">Reverse transcriptase zinc-binding domain-containing protein</fullName>
    </recommendedName>
</protein>
<gene>
    <name evidence="1" type="ORF">LTRI10_LOCUS19645</name>
</gene>
<reference evidence="1 2" key="1">
    <citation type="submission" date="2024-04" db="EMBL/GenBank/DDBJ databases">
        <authorList>
            <person name="Fracassetti M."/>
        </authorList>
    </citation>
    <scope>NUCLEOTIDE SEQUENCE [LARGE SCALE GENOMIC DNA]</scope>
</reference>
<dbReference type="Proteomes" id="UP001497516">
    <property type="component" value="Chromosome 3"/>
</dbReference>